<organism evidence="3 4">
    <name type="scientific">Frankia nepalensis</name>
    <dbReference type="NCBI Taxonomy" id="1836974"/>
    <lineage>
        <taxon>Bacteria</taxon>
        <taxon>Bacillati</taxon>
        <taxon>Actinomycetota</taxon>
        <taxon>Actinomycetes</taxon>
        <taxon>Frankiales</taxon>
        <taxon>Frankiaceae</taxon>
        <taxon>Frankia</taxon>
    </lineage>
</organism>
<feature type="compositionally biased region" description="Low complexity" evidence="2">
    <location>
        <begin position="342"/>
        <end position="386"/>
    </location>
</feature>
<dbReference type="SUPFAM" id="SSF51730">
    <property type="entry name" value="FAD-linked oxidoreductase"/>
    <property type="match status" value="1"/>
</dbReference>
<dbReference type="InterPro" id="IPR029041">
    <property type="entry name" value="FAD-linked_oxidoreductase-like"/>
</dbReference>
<dbReference type="GO" id="GO:0016491">
    <property type="term" value="F:oxidoreductase activity"/>
    <property type="evidence" value="ECO:0007669"/>
    <property type="project" value="UniProtKB-KW"/>
</dbReference>
<dbReference type="AlphaFoldDB" id="A0A937US73"/>
<dbReference type="Proteomes" id="UP000604475">
    <property type="component" value="Unassembled WGS sequence"/>
</dbReference>
<feature type="region of interest" description="Disordered" evidence="2">
    <location>
        <begin position="452"/>
        <end position="474"/>
    </location>
</feature>
<reference evidence="3" key="1">
    <citation type="submission" date="2020-12" db="EMBL/GenBank/DDBJ databases">
        <title>Genomic characterization of non-nitrogen-fixing Frankia strains.</title>
        <authorList>
            <person name="Carlos-Shanley C."/>
            <person name="Guerra T."/>
            <person name="Hahn D."/>
        </authorList>
    </citation>
    <scope>NUCLEOTIDE SEQUENCE</scope>
    <source>
        <strain evidence="3">CN6</strain>
    </source>
</reference>
<sequence length="474" mass="46958">MLDSDGVVDIGHLAVGGWHAAADRCPKKMDYGPCAGVGTDGSCEVPGFGACSFVQVDAADWPYAATLAAGPLAAARPEPPAAGRQPAVAAFLAAAGSRPVVVADLPAEPLSAASLRASAAALAGVADACLLGDHGGARVQFPPSYRARLLAEEGVPAWVGINCRDRNRVAIEGEIAACVDAGAVGVHCVTGDHSALGHRPEARAVFDLDSVGVVRRVAAAAARSGGALCSVAHAPAAPPTDRRLPRLLTKIDAGADVVFVDHCGGPGPVAEAVAELRAAGFAGLVLVCVPVVTSTASAAVIASFATGRLPDGYLERITGTWAARAFTTANATPAVPTPNGTPPGRGASGTPAADRTADGAPADRAADPAPADRGADGGPADRAANGAWPTIPAAEAAEIEAAGIAEGTELAERMLEIPGVDGVNLSGGAPPGQEAALAAAMAEITRRVLGVAPARSRRQARHPVGASRTAVGPA</sequence>
<proteinExistence type="predicted"/>
<name>A0A937US73_9ACTN</name>
<keyword evidence="4" id="KW-1185">Reference proteome</keyword>
<feature type="region of interest" description="Disordered" evidence="2">
    <location>
        <begin position="329"/>
        <end position="386"/>
    </location>
</feature>
<protein>
    <submittedName>
        <fullName evidence="3">Methylenetetrahydrofolate reductase C-terminal domain-containing protein</fullName>
    </submittedName>
</protein>
<comment type="caution">
    <text evidence="3">The sequence shown here is derived from an EMBL/GenBank/DDBJ whole genome shotgun (WGS) entry which is preliminary data.</text>
</comment>
<dbReference type="EMBL" id="JAEACQ010000192">
    <property type="protein sequence ID" value="MBL7628576.1"/>
    <property type="molecule type" value="Genomic_DNA"/>
</dbReference>
<evidence type="ECO:0000313" key="3">
    <source>
        <dbReference type="EMBL" id="MBL7628576.1"/>
    </source>
</evidence>
<keyword evidence="1" id="KW-0560">Oxidoreductase</keyword>
<evidence type="ECO:0000256" key="2">
    <source>
        <dbReference type="SAM" id="MobiDB-lite"/>
    </source>
</evidence>
<evidence type="ECO:0000313" key="4">
    <source>
        <dbReference type="Proteomes" id="UP000604475"/>
    </source>
</evidence>
<gene>
    <name evidence="3" type="ORF">I7412_15735</name>
</gene>
<dbReference type="Gene3D" id="3.20.20.220">
    <property type="match status" value="1"/>
</dbReference>
<evidence type="ECO:0000256" key="1">
    <source>
        <dbReference type="ARBA" id="ARBA00023002"/>
    </source>
</evidence>
<accession>A0A937US73</accession>